<protein>
    <submittedName>
        <fullName evidence="2">Uncharacterized protein</fullName>
    </submittedName>
</protein>
<dbReference type="AlphaFoldDB" id="A0A4S4LJ39"/>
<dbReference type="EMBL" id="SGPK01000016">
    <property type="protein sequence ID" value="THH11331.1"/>
    <property type="molecule type" value="Genomic_DNA"/>
</dbReference>
<dbReference type="Proteomes" id="UP000308199">
    <property type="component" value="Unassembled WGS sequence"/>
</dbReference>
<dbReference type="OrthoDB" id="3213477at2759"/>
<gene>
    <name evidence="2" type="ORF">EW145_g726</name>
</gene>
<evidence type="ECO:0000256" key="1">
    <source>
        <dbReference type="SAM" id="Phobius"/>
    </source>
</evidence>
<organism evidence="2 3">
    <name type="scientific">Phellinidium pouzarii</name>
    <dbReference type="NCBI Taxonomy" id="167371"/>
    <lineage>
        <taxon>Eukaryota</taxon>
        <taxon>Fungi</taxon>
        <taxon>Dikarya</taxon>
        <taxon>Basidiomycota</taxon>
        <taxon>Agaricomycotina</taxon>
        <taxon>Agaricomycetes</taxon>
        <taxon>Hymenochaetales</taxon>
        <taxon>Hymenochaetaceae</taxon>
        <taxon>Phellinidium</taxon>
    </lineage>
</organism>
<feature type="transmembrane region" description="Helical" evidence="1">
    <location>
        <begin position="51"/>
        <end position="70"/>
    </location>
</feature>
<evidence type="ECO:0000313" key="3">
    <source>
        <dbReference type="Proteomes" id="UP000308199"/>
    </source>
</evidence>
<keyword evidence="1" id="KW-0472">Membrane</keyword>
<reference evidence="2 3" key="1">
    <citation type="submission" date="2019-02" db="EMBL/GenBank/DDBJ databases">
        <title>Genome sequencing of the rare red list fungi Phellinidium pouzarii.</title>
        <authorList>
            <person name="Buettner E."/>
            <person name="Kellner H."/>
        </authorList>
    </citation>
    <scope>NUCLEOTIDE SEQUENCE [LARGE SCALE GENOMIC DNA]</scope>
    <source>
        <strain evidence="2 3">DSM 108285</strain>
    </source>
</reference>
<keyword evidence="1" id="KW-0812">Transmembrane</keyword>
<proteinExistence type="predicted"/>
<sequence>MLLKKLRENMKLSMTGFGLPSSHEASSDTMTLSVSSSCNLLIAGDLRRMTHASVAASMFASILSIVFGLLCRVNITPARLQFLVNRKNLFYFLYATPSLWGGGAALAFFVAICAYTWLEESTTQYGWEAKAAAIVMSCALIGNADACFFLGACVVVDPGTPEHEGEKALKEKYARDAPDNEGRNEITVDGLFGIGYWKSNIRSPFKFDAGSLRSNGTSESIPSQRGPLRSATFDFSSSVAIASPRART</sequence>
<name>A0A4S4LJ39_9AGAM</name>
<comment type="caution">
    <text evidence="2">The sequence shown here is derived from an EMBL/GenBank/DDBJ whole genome shotgun (WGS) entry which is preliminary data.</text>
</comment>
<keyword evidence="3" id="KW-1185">Reference proteome</keyword>
<accession>A0A4S4LJ39</accession>
<keyword evidence="1" id="KW-1133">Transmembrane helix</keyword>
<feature type="transmembrane region" description="Helical" evidence="1">
    <location>
        <begin position="91"/>
        <end position="118"/>
    </location>
</feature>
<evidence type="ECO:0000313" key="2">
    <source>
        <dbReference type="EMBL" id="THH11331.1"/>
    </source>
</evidence>